<dbReference type="PROSITE" id="PS50188">
    <property type="entry name" value="B302_SPRY"/>
    <property type="match status" value="1"/>
</dbReference>
<dbReference type="InterPro" id="IPR001870">
    <property type="entry name" value="B30.2/SPRY"/>
</dbReference>
<dbReference type="STRING" id="52247.A0A4T0WXJ1"/>
<dbReference type="EMBL" id="SELW01000612">
    <property type="protein sequence ID" value="TID18169.1"/>
    <property type="molecule type" value="Genomic_DNA"/>
</dbReference>
<dbReference type="InterPro" id="IPR043136">
    <property type="entry name" value="B30.2/SPRY_sf"/>
</dbReference>
<dbReference type="AlphaFoldDB" id="A0A4T0WXJ1"/>
<comment type="caution">
    <text evidence="4">The sequence shown here is derived from an EMBL/GenBank/DDBJ whole genome shotgun (WGS) entry which is preliminary data.</text>
</comment>
<evidence type="ECO:0000256" key="2">
    <source>
        <dbReference type="SAM" id="Phobius"/>
    </source>
</evidence>
<feature type="domain" description="B30.2/SPRY" evidence="3">
    <location>
        <begin position="146"/>
        <end position="345"/>
    </location>
</feature>
<sequence>MDQDDLRMIIIETVIFILITVIFFLLGYVIYIFYISDDDDLELQSNDLPSSLKLDFDKYTQLRNYEKFQNYSTIEKLTYLLTIAFNRFNKPNLIPIKTNSTQITTESLLIRDRGINAFYFKDYFDSIQQCIELLENENDETNEFTSLIKTEEELFKSNRILELLKIYNYEQLFIKKGYTIEDLIEIEFSHNCKLQGSVSTILNLPIPTNNRKNNVTYFECKLLEFNEINDFISIGLVSNPNYPTFQLPGFIPYSFAIESNGNLRITNKNGISEDLIVLQNLNKGDIIGFGFRSTNGTIFLTHNGKLIHQLINNFKFELYPCIGYKRLNETNSNCKINVNLGQLGFVYIEGNVKKLGFCEDKNEGLIGAPPIYNKINLNNEILLDKGDDIPPNYPNESFFTPIVSSSNFEKKIRLTPESEPPSYESEKDLKSSKSTKNVKQKNKKGKGKGKGKRKGKNKTSF</sequence>
<dbReference type="Proteomes" id="UP000307173">
    <property type="component" value="Unassembled WGS sequence"/>
</dbReference>
<dbReference type="OrthoDB" id="258495at2759"/>
<evidence type="ECO:0000259" key="3">
    <source>
        <dbReference type="PROSITE" id="PS50188"/>
    </source>
</evidence>
<feature type="transmembrane region" description="Helical" evidence="2">
    <location>
        <begin position="9"/>
        <end position="34"/>
    </location>
</feature>
<name>A0A4T0WXJ1_9ASCO</name>
<dbReference type="Gene3D" id="2.60.120.920">
    <property type="match status" value="1"/>
</dbReference>
<dbReference type="InterPro" id="IPR013320">
    <property type="entry name" value="ConA-like_dom_sf"/>
</dbReference>
<keyword evidence="5" id="KW-1185">Reference proteome</keyword>
<proteinExistence type="predicted"/>
<organism evidence="4 5">
    <name type="scientific">Pichia inconspicua</name>
    <dbReference type="NCBI Taxonomy" id="52247"/>
    <lineage>
        <taxon>Eukaryota</taxon>
        <taxon>Fungi</taxon>
        <taxon>Dikarya</taxon>
        <taxon>Ascomycota</taxon>
        <taxon>Saccharomycotina</taxon>
        <taxon>Pichiomycetes</taxon>
        <taxon>Pichiales</taxon>
        <taxon>Pichiaceae</taxon>
        <taxon>Pichia</taxon>
    </lineage>
</organism>
<feature type="compositionally biased region" description="Basic residues" evidence="1">
    <location>
        <begin position="436"/>
        <end position="461"/>
    </location>
</feature>
<evidence type="ECO:0000313" key="5">
    <source>
        <dbReference type="Proteomes" id="UP000307173"/>
    </source>
</evidence>
<accession>A0A4T0WXJ1</accession>
<dbReference type="SMART" id="SM00449">
    <property type="entry name" value="SPRY"/>
    <property type="match status" value="1"/>
</dbReference>
<dbReference type="SUPFAM" id="SSF49899">
    <property type="entry name" value="Concanavalin A-like lectins/glucanases"/>
    <property type="match status" value="1"/>
</dbReference>
<gene>
    <name evidence="4" type="ORF">CANINC_003910</name>
</gene>
<evidence type="ECO:0000313" key="4">
    <source>
        <dbReference type="EMBL" id="TID18169.1"/>
    </source>
</evidence>
<keyword evidence="2" id="KW-1133">Transmembrane helix</keyword>
<protein>
    <recommendedName>
        <fullName evidence="3">B30.2/SPRY domain-containing protein</fullName>
    </recommendedName>
</protein>
<feature type="region of interest" description="Disordered" evidence="1">
    <location>
        <begin position="411"/>
        <end position="461"/>
    </location>
</feature>
<evidence type="ECO:0000256" key="1">
    <source>
        <dbReference type="SAM" id="MobiDB-lite"/>
    </source>
</evidence>
<reference evidence="4 5" key="1">
    <citation type="journal article" date="2019" name="Front. Genet.">
        <title>Whole-Genome Sequencing of the Opportunistic Yeast Pathogen Candida inconspicua Uncovers Its Hybrid Origin.</title>
        <authorList>
            <person name="Mixao V."/>
            <person name="Hansen A.P."/>
            <person name="Saus E."/>
            <person name="Boekhout T."/>
            <person name="Lass-Florl C."/>
            <person name="Gabaldon T."/>
        </authorList>
    </citation>
    <scope>NUCLEOTIDE SEQUENCE [LARGE SCALE GENOMIC DNA]</scope>
    <source>
        <strain evidence="4 5">CBS 180</strain>
    </source>
</reference>
<keyword evidence="2" id="KW-0812">Transmembrane</keyword>
<keyword evidence="2" id="KW-0472">Membrane</keyword>
<dbReference type="InterPro" id="IPR003877">
    <property type="entry name" value="SPRY_dom"/>
</dbReference>
<dbReference type="Pfam" id="PF00622">
    <property type="entry name" value="SPRY"/>
    <property type="match status" value="1"/>
</dbReference>